<reference evidence="1 2" key="1">
    <citation type="journal article" date="2020" name="Front. Plant Sci.">
        <title>Isolation of Rhizosphere Bacteria That Improve Quality and Water Stress Tolerance in Greenhouse Ornamentals.</title>
        <authorList>
            <person name="Nordstedt N.P."/>
            <person name="Jones M.L."/>
        </authorList>
    </citation>
    <scope>NUCLEOTIDE SEQUENCE [LARGE SCALE GENOMIC DNA]</scope>
    <source>
        <strain evidence="1 2">C2F7</strain>
    </source>
</reference>
<dbReference type="RefSeq" id="WP_153387654.1">
    <property type="nucleotide sequence ID" value="NZ_CP045701.2"/>
</dbReference>
<proteinExistence type="predicted"/>
<comment type="caution">
    <text evidence="1">The sequence shown here is derived from an EMBL/GenBank/DDBJ whole genome shotgun (WGS) entry which is preliminary data.</text>
</comment>
<dbReference type="Proteomes" id="UP000562723">
    <property type="component" value="Unassembled WGS sequence"/>
</dbReference>
<evidence type="ECO:0000313" key="2">
    <source>
        <dbReference type="Proteomes" id="UP000562723"/>
    </source>
</evidence>
<sequence length="81" mass="9289">MAAKEIRMSFEDFEGDGKKEMVIEFYSRKKLEFARYLTSSKNDGRYDKVEVKGDVDGDGDFDSRDRKLVLKLAQAAVAMLK</sequence>
<gene>
    <name evidence="1" type="ORF">HNO85_17760</name>
</gene>
<name>A0AAJ3FXV9_9PSED</name>
<protein>
    <submittedName>
        <fullName evidence="1">Uncharacterized protein</fullName>
    </submittedName>
</protein>
<organism evidence="1 2">
    <name type="scientific">Pseudomonas brassicacearum</name>
    <dbReference type="NCBI Taxonomy" id="930166"/>
    <lineage>
        <taxon>Bacteria</taxon>
        <taxon>Pseudomonadati</taxon>
        <taxon>Pseudomonadota</taxon>
        <taxon>Gammaproteobacteria</taxon>
        <taxon>Pseudomonadales</taxon>
        <taxon>Pseudomonadaceae</taxon>
        <taxon>Pseudomonas</taxon>
    </lineage>
</organism>
<accession>A0AAJ3FXV9</accession>
<dbReference type="AlphaFoldDB" id="A0AAJ3FXV9"/>
<evidence type="ECO:0000313" key="1">
    <source>
        <dbReference type="EMBL" id="NUT82794.1"/>
    </source>
</evidence>
<dbReference type="EMBL" id="JABFMS010000034">
    <property type="protein sequence ID" value="NUT82794.1"/>
    <property type="molecule type" value="Genomic_DNA"/>
</dbReference>